<organism evidence="1">
    <name type="scientific">bioreactor metagenome</name>
    <dbReference type="NCBI Taxonomy" id="1076179"/>
    <lineage>
        <taxon>unclassified sequences</taxon>
        <taxon>metagenomes</taxon>
        <taxon>ecological metagenomes</taxon>
    </lineage>
</organism>
<accession>A0A645J834</accession>
<evidence type="ECO:0000313" key="1">
    <source>
        <dbReference type="EMBL" id="MPN56624.1"/>
    </source>
</evidence>
<proteinExistence type="predicted"/>
<protein>
    <submittedName>
        <fullName evidence="1">Uncharacterized protein</fullName>
    </submittedName>
</protein>
<dbReference type="AlphaFoldDB" id="A0A645J834"/>
<name>A0A645J834_9ZZZZ</name>
<sequence length="80" mass="8708">MGVALINLTGGAVFKGENNILRQVVIPAIFAENLKLLGAADTDSLCPGDRELYRWTGHIAYDGKNHHGCRSQAEEKGAKW</sequence>
<gene>
    <name evidence="1" type="ORF">SDC9_204314</name>
</gene>
<comment type="caution">
    <text evidence="1">The sequence shown here is derived from an EMBL/GenBank/DDBJ whole genome shotgun (WGS) entry which is preliminary data.</text>
</comment>
<reference evidence="1" key="1">
    <citation type="submission" date="2019-08" db="EMBL/GenBank/DDBJ databases">
        <authorList>
            <person name="Kucharzyk K."/>
            <person name="Murdoch R.W."/>
            <person name="Higgins S."/>
            <person name="Loffler F."/>
        </authorList>
    </citation>
    <scope>NUCLEOTIDE SEQUENCE</scope>
</reference>
<dbReference type="EMBL" id="VSSQ01127178">
    <property type="protein sequence ID" value="MPN56624.1"/>
    <property type="molecule type" value="Genomic_DNA"/>
</dbReference>